<keyword evidence="3 4" id="KW-0443">Lipid metabolism</keyword>
<dbReference type="SUPFAM" id="SSF52151">
    <property type="entry name" value="FabD/lysophospholipase-like"/>
    <property type="match status" value="1"/>
</dbReference>
<proteinExistence type="predicted"/>
<evidence type="ECO:0000259" key="5">
    <source>
        <dbReference type="PROSITE" id="PS51635"/>
    </source>
</evidence>
<feature type="short sequence motif" description="DGA/G" evidence="4">
    <location>
        <begin position="225"/>
        <end position="227"/>
    </location>
</feature>
<protein>
    <submittedName>
        <fullName evidence="6">Putative acylesterase/phospholipase RssA</fullName>
    </submittedName>
</protein>
<dbReference type="Pfam" id="PF01734">
    <property type="entry name" value="Patatin"/>
    <property type="match status" value="1"/>
</dbReference>
<reference evidence="6 7" key="1">
    <citation type="submission" date="2020-08" db="EMBL/GenBank/DDBJ databases">
        <title>Genomic Encyclopedia of Type Strains, Phase IV (KMG-IV): sequencing the most valuable type-strain genomes for metagenomic binning, comparative biology and taxonomic classification.</title>
        <authorList>
            <person name="Goeker M."/>
        </authorList>
    </citation>
    <scope>NUCLEOTIDE SEQUENCE [LARGE SCALE GENOMIC DNA]</scope>
    <source>
        <strain evidence="6 7">DSM 23958</strain>
    </source>
</reference>
<dbReference type="EMBL" id="JACHHO010000001">
    <property type="protein sequence ID" value="MBB5203363.1"/>
    <property type="molecule type" value="Genomic_DNA"/>
</dbReference>
<feature type="active site" description="Proton acceptor" evidence="4">
    <location>
        <position position="225"/>
    </location>
</feature>
<evidence type="ECO:0000256" key="4">
    <source>
        <dbReference type="PROSITE-ProRule" id="PRU01161"/>
    </source>
</evidence>
<dbReference type="Proteomes" id="UP000554837">
    <property type="component" value="Unassembled WGS sequence"/>
</dbReference>
<keyword evidence="2 4" id="KW-0442">Lipid degradation</keyword>
<evidence type="ECO:0000313" key="7">
    <source>
        <dbReference type="Proteomes" id="UP000554837"/>
    </source>
</evidence>
<keyword evidence="1 4" id="KW-0378">Hydrolase</keyword>
<dbReference type="RefSeq" id="WP_138857576.1">
    <property type="nucleotide sequence ID" value="NZ_CP040709.1"/>
</dbReference>
<sequence>MAARTEKTHKQTRKPRIGLALAGGGPLGAIYEVGALCALEESIAGLDFTDCEGYLGVSAGGIIASCLVNGLTPRELCAGFIENSSAPPDHFDPAVLLHPHWDEYARRIRKLPRLLSEALWRVLVERRSLLGALELLGRALPTGLLNSDALAAQLKAMFSLPGRSDDFRDLKKPLLLVATDLDSGEAVAFGTPGWDHVPISRAVQASAALPGLYPPVRIDGRDLVDGALKKTVHASLLLDRGLDLLFMLNPLVPYEVSESDLHLRAKPRIPKLVDGGLPVVLSQMLRSLIHSRLELGMRNYAKSHPQTDLLFFEPDHRDAKLFLANTFSYRHRRQLAEHAYQATRADLLHRAPQLQEQLARHGLSLNMERLMDPTRVLVDVWDTPSHSPTERALLHLDEILNLLESRVQHAQEREAA</sequence>
<feature type="short sequence motif" description="GXGXXG" evidence="4">
    <location>
        <begin position="23"/>
        <end position="28"/>
    </location>
</feature>
<dbReference type="PANTHER" id="PTHR14226">
    <property type="entry name" value="NEUROPATHY TARGET ESTERASE/SWISS CHEESE D.MELANOGASTER"/>
    <property type="match status" value="1"/>
</dbReference>
<feature type="active site" description="Nucleophile" evidence="4">
    <location>
        <position position="58"/>
    </location>
</feature>
<feature type="domain" description="PNPLA" evidence="5">
    <location>
        <begin position="19"/>
        <end position="239"/>
    </location>
</feature>
<dbReference type="InterPro" id="IPR016035">
    <property type="entry name" value="Acyl_Trfase/lysoPLipase"/>
</dbReference>
<organism evidence="6 7">
    <name type="scientific">Inhella inkyongensis</name>
    <dbReference type="NCBI Taxonomy" id="392593"/>
    <lineage>
        <taxon>Bacteria</taxon>
        <taxon>Pseudomonadati</taxon>
        <taxon>Pseudomonadota</taxon>
        <taxon>Betaproteobacteria</taxon>
        <taxon>Burkholderiales</taxon>
        <taxon>Sphaerotilaceae</taxon>
        <taxon>Inhella</taxon>
    </lineage>
</organism>
<dbReference type="PROSITE" id="PS51635">
    <property type="entry name" value="PNPLA"/>
    <property type="match status" value="1"/>
</dbReference>
<dbReference type="InterPro" id="IPR050301">
    <property type="entry name" value="NTE"/>
</dbReference>
<dbReference type="GO" id="GO:0016042">
    <property type="term" value="P:lipid catabolic process"/>
    <property type="evidence" value="ECO:0007669"/>
    <property type="project" value="UniProtKB-UniRule"/>
</dbReference>
<evidence type="ECO:0000256" key="3">
    <source>
        <dbReference type="ARBA" id="ARBA00023098"/>
    </source>
</evidence>
<gene>
    <name evidence="6" type="ORF">HNQ51_000656</name>
</gene>
<evidence type="ECO:0000256" key="1">
    <source>
        <dbReference type="ARBA" id="ARBA00022801"/>
    </source>
</evidence>
<dbReference type="PANTHER" id="PTHR14226:SF57">
    <property type="entry name" value="BLR7027 PROTEIN"/>
    <property type="match status" value="1"/>
</dbReference>
<dbReference type="Gene3D" id="3.40.1090.10">
    <property type="entry name" value="Cytosolic phospholipase A2 catalytic domain"/>
    <property type="match status" value="2"/>
</dbReference>
<evidence type="ECO:0000256" key="2">
    <source>
        <dbReference type="ARBA" id="ARBA00022963"/>
    </source>
</evidence>
<dbReference type="AlphaFoldDB" id="A0A840S0Q9"/>
<comment type="caution">
    <text evidence="6">The sequence shown here is derived from an EMBL/GenBank/DDBJ whole genome shotgun (WGS) entry which is preliminary data.</text>
</comment>
<feature type="short sequence motif" description="GXSXG" evidence="4">
    <location>
        <begin position="56"/>
        <end position="60"/>
    </location>
</feature>
<evidence type="ECO:0000313" key="6">
    <source>
        <dbReference type="EMBL" id="MBB5203363.1"/>
    </source>
</evidence>
<dbReference type="GO" id="GO:0016787">
    <property type="term" value="F:hydrolase activity"/>
    <property type="evidence" value="ECO:0007669"/>
    <property type="project" value="UniProtKB-UniRule"/>
</dbReference>
<accession>A0A840S0Q9</accession>
<keyword evidence="7" id="KW-1185">Reference proteome</keyword>
<name>A0A840S0Q9_9BURK</name>
<dbReference type="OrthoDB" id="5290098at2"/>
<dbReference type="InterPro" id="IPR002641">
    <property type="entry name" value="PNPLA_dom"/>
</dbReference>